<dbReference type="EMBL" id="ML991808">
    <property type="protein sequence ID" value="KAF2233205.1"/>
    <property type="molecule type" value="Genomic_DNA"/>
</dbReference>
<reference evidence="1" key="1">
    <citation type="journal article" date="2020" name="Stud. Mycol.">
        <title>101 Dothideomycetes genomes: a test case for predicting lifestyles and emergence of pathogens.</title>
        <authorList>
            <person name="Haridas S."/>
            <person name="Albert R."/>
            <person name="Binder M."/>
            <person name="Bloem J."/>
            <person name="Labutti K."/>
            <person name="Salamov A."/>
            <person name="Andreopoulos B."/>
            <person name="Baker S."/>
            <person name="Barry K."/>
            <person name="Bills G."/>
            <person name="Bluhm B."/>
            <person name="Cannon C."/>
            <person name="Castanera R."/>
            <person name="Culley D."/>
            <person name="Daum C."/>
            <person name="Ezra D."/>
            <person name="Gonzalez J."/>
            <person name="Henrissat B."/>
            <person name="Kuo A."/>
            <person name="Liang C."/>
            <person name="Lipzen A."/>
            <person name="Lutzoni F."/>
            <person name="Magnuson J."/>
            <person name="Mondo S."/>
            <person name="Nolan M."/>
            <person name="Ohm R."/>
            <person name="Pangilinan J."/>
            <person name="Park H.-J."/>
            <person name="Ramirez L."/>
            <person name="Alfaro M."/>
            <person name="Sun H."/>
            <person name="Tritt A."/>
            <person name="Yoshinaga Y."/>
            <person name="Zwiers L.-H."/>
            <person name="Turgeon B."/>
            <person name="Goodwin S."/>
            <person name="Spatafora J."/>
            <person name="Crous P."/>
            <person name="Grigoriev I."/>
        </authorList>
    </citation>
    <scope>NUCLEOTIDE SEQUENCE</scope>
    <source>
        <strain evidence="1">Tuck. ex Michener</strain>
    </source>
</reference>
<sequence>MFSSSTLIPVKDLLQHTARFLTSKIRDHETSLAVQYFHAPPGTAAAPCESISYPGELHTLYAPGDGASGHPRFAHSGAVETLFDLRLGSLLYADPAIPRPTTVSV</sequence>
<keyword evidence="2" id="KW-1185">Reference proteome</keyword>
<proteinExistence type="predicted"/>
<name>A0A6A6H5E0_VIRVR</name>
<evidence type="ECO:0000313" key="1">
    <source>
        <dbReference type="EMBL" id="KAF2233205.1"/>
    </source>
</evidence>
<accession>A0A6A6H5E0</accession>
<protein>
    <submittedName>
        <fullName evidence="1">Uncharacterized protein</fullName>
    </submittedName>
</protein>
<evidence type="ECO:0000313" key="2">
    <source>
        <dbReference type="Proteomes" id="UP000800092"/>
    </source>
</evidence>
<gene>
    <name evidence="1" type="ORF">EV356DRAFT_210377</name>
</gene>
<organism evidence="1 2">
    <name type="scientific">Viridothelium virens</name>
    <name type="common">Speckled blister lichen</name>
    <name type="synonym">Trypethelium virens</name>
    <dbReference type="NCBI Taxonomy" id="1048519"/>
    <lineage>
        <taxon>Eukaryota</taxon>
        <taxon>Fungi</taxon>
        <taxon>Dikarya</taxon>
        <taxon>Ascomycota</taxon>
        <taxon>Pezizomycotina</taxon>
        <taxon>Dothideomycetes</taxon>
        <taxon>Dothideomycetes incertae sedis</taxon>
        <taxon>Trypetheliales</taxon>
        <taxon>Trypetheliaceae</taxon>
        <taxon>Viridothelium</taxon>
    </lineage>
</organism>
<dbReference type="Proteomes" id="UP000800092">
    <property type="component" value="Unassembled WGS sequence"/>
</dbReference>
<dbReference type="AlphaFoldDB" id="A0A6A6H5E0"/>